<reference evidence="2 3" key="1">
    <citation type="journal article" date="2014" name="Microbiology">
        <title>Unravelling the complete genome sequence of Advenella mimigardefordensis strain DPN7T and novel insights in the catabolism of the xenobiotic polythioester precursor 3,3'-dithiodipropionate.</title>
        <authorList>
            <person name="Wubbeler J.H."/>
            <person name="Hiessl S."/>
            <person name="Schuldes J."/>
            <person name="Thurmer A."/>
            <person name="Daniel R."/>
            <person name="Steinbuchel A."/>
        </authorList>
    </citation>
    <scope>NUCLEOTIDE SEQUENCE [LARGE SCALE GENOMIC DNA]</scope>
    <source>
        <strain evidence="3">DSM 17166 / LMG 22922 / DPN7</strain>
    </source>
</reference>
<sequence>MSLFRNAITSLLSTFVIASTSYAQVTVDDPWIRTTVPQQTSTGAFMRLTAQSDSKLVSAATPVAEHVELHQMTMENDIMKMRQIPELALPAAESVALKPGGYHIMLIGLKKQISAQDQIPMTLTFEDKAGQRTQLEIQATARSAQGGHSNHHQ</sequence>
<dbReference type="eggNOG" id="COG2847">
    <property type="taxonomic scope" value="Bacteria"/>
</dbReference>
<evidence type="ECO:0000313" key="3">
    <source>
        <dbReference type="Proteomes" id="UP000019095"/>
    </source>
</evidence>
<keyword evidence="3" id="KW-1185">Reference proteome</keyword>
<protein>
    <submittedName>
        <fullName evidence="2">Putative metal-binding protein</fullName>
    </submittedName>
</protein>
<dbReference type="OrthoDB" id="9796962at2"/>
<dbReference type="PANTHER" id="PTHR36302:SF1">
    <property type="entry name" value="COPPER CHAPERONE PCU(A)C"/>
    <property type="match status" value="1"/>
</dbReference>
<proteinExistence type="predicted"/>
<dbReference type="InterPro" id="IPR036182">
    <property type="entry name" value="PCuAC_sf"/>
</dbReference>
<dbReference type="PANTHER" id="PTHR36302">
    <property type="entry name" value="BLR7088 PROTEIN"/>
    <property type="match status" value="1"/>
</dbReference>
<dbReference type="Pfam" id="PF04314">
    <property type="entry name" value="PCuAC"/>
    <property type="match status" value="1"/>
</dbReference>
<dbReference type="AlphaFoldDB" id="W0PDW5"/>
<gene>
    <name evidence="2" type="ORF">MIM_c28960</name>
</gene>
<feature type="chain" id="PRO_5004792850" evidence="1">
    <location>
        <begin position="24"/>
        <end position="153"/>
    </location>
</feature>
<organism evidence="2 3">
    <name type="scientific">Advenella mimigardefordensis (strain DSM 17166 / LMG 22922 / DPN7)</name>
    <dbReference type="NCBI Taxonomy" id="1247726"/>
    <lineage>
        <taxon>Bacteria</taxon>
        <taxon>Pseudomonadati</taxon>
        <taxon>Pseudomonadota</taxon>
        <taxon>Betaproteobacteria</taxon>
        <taxon>Burkholderiales</taxon>
        <taxon>Alcaligenaceae</taxon>
    </lineage>
</organism>
<name>W0PDW5_ADVMD</name>
<dbReference type="EMBL" id="CP003915">
    <property type="protein sequence ID" value="AHG64961.1"/>
    <property type="molecule type" value="Genomic_DNA"/>
</dbReference>
<dbReference type="Gene3D" id="2.60.40.1890">
    <property type="entry name" value="PCu(A)C copper chaperone"/>
    <property type="match status" value="1"/>
</dbReference>
<keyword evidence="1" id="KW-0732">Signal</keyword>
<feature type="signal peptide" evidence="1">
    <location>
        <begin position="1"/>
        <end position="23"/>
    </location>
</feature>
<dbReference type="KEGG" id="amim:MIM_c28960"/>
<dbReference type="Proteomes" id="UP000019095">
    <property type="component" value="Chromosome"/>
</dbReference>
<dbReference type="PATRIC" id="fig|1247726.3.peg.3185"/>
<dbReference type="HOGENOM" id="CLU_100939_1_1_4"/>
<evidence type="ECO:0000256" key="1">
    <source>
        <dbReference type="SAM" id="SignalP"/>
    </source>
</evidence>
<accession>W0PDW5</accession>
<dbReference type="SUPFAM" id="SSF110087">
    <property type="entry name" value="DR1885-like metal-binding protein"/>
    <property type="match status" value="1"/>
</dbReference>
<evidence type="ECO:0000313" key="2">
    <source>
        <dbReference type="EMBL" id="AHG64961.1"/>
    </source>
</evidence>
<dbReference type="STRING" id="1247726.MIM_c28960"/>
<dbReference type="InterPro" id="IPR058248">
    <property type="entry name" value="Lxx211020-like"/>
</dbReference>
<dbReference type="InterPro" id="IPR007410">
    <property type="entry name" value="LpqE-like"/>
</dbReference>